<sequence length="137" mass="15090">MEKIVFILCLLFCVMGIAKALECYACRDCQPDFKDDKTGKVTEICPKNSQDRHDTLLRCSKHVEKDGKINRGCSTVKDCTVFETISKCSDDTTGNADIIETSCEICCDSNKCNSATMATLSPALCILISLLMALHHV</sequence>
<protein>
    <recommendedName>
        <fullName evidence="5">Protein quiver</fullName>
    </recommendedName>
</protein>
<dbReference type="GeneID" id="119724543"/>
<keyword evidence="2" id="KW-0732">Signal</keyword>
<evidence type="ECO:0000256" key="2">
    <source>
        <dbReference type="SAM" id="SignalP"/>
    </source>
</evidence>
<keyword evidence="1" id="KW-0472">Membrane</keyword>
<feature type="signal peptide" evidence="2">
    <location>
        <begin position="1"/>
        <end position="20"/>
    </location>
</feature>
<evidence type="ECO:0008006" key="5">
    <source>
        <dbReference type="Google" id="ProtNLM"/>
    </source>
</evidence>
<keyword evidence="4" id="KW-1185">Reference proteome</keyword>
<evidence type="ECO:0000313" key="4">
    <source>
        <dbReference type="Proteomes" id="UP000887568"/>
    </source>
</evidence>
<dbReference type="Proteomes" id="UP000887568">
    <property type="component" value="Unplaced"/>
</dbReference>
<dbReference type="OMA" id="GKINRGC"/>
<keyword evidence="1" id="KW-0812">Transmembrane</keyword>
<dbReference type="OrthoDB" id="6083863at2759"/>
<accession>A0A913ZJQ5</accession>
<organism evidence="3 4">
    <name type="scientific">Patiria miniata</name>
    <name type="common">Bat star</name>
    <name type="synonym">Asterina miniata</name>
    <dbReference type="NCBI Taxonomy" id="46514"/>
    <lineage>
        <taxon>Eukaryota</taxon>
        <taxon>Metazoa</taxon>
        <taxon>Echinodermata</taxon>
        <taxon>Eleutherozoa</taxon>
        <taxon>Asterozoa</taxon>
        <taxon>Asteroidea</taxon>
        <taxon>Valvatacea</taxon>
        <taxon>Valvatida</taxon>
        <taxon>Asterinidae</taxon>
        <taxon>Patiria</taxon>
    </lineage>
</organism>
<evidence type="ECO:0000313" key="3">
    <source>
        <dbReference type="EnsemblMetazoa" id="XP_038051574.1"/>
    </source>
</evidence>
<feature type="chain" id="PRO_5036835868" description="Protein quiver" evidence="2">
    <location>
        <begin position="21"/>
        <end position="137"/>
    </location>
</feature>
<proteinExistence type="predicted"/>
<name>A0A913ZJQ5_PATMI</name>
<feature type="transmembrane region" description="Helical" evidence="1">
    <location>
        <begin position="115"/>
        <end position="134"/>
    </location>
</feature>
<dbReference type="AlphaFoldDB" id="A0A913ZJQ5"/>
<keyword evidence="1" id="KW-1133">Transmembrane helix</keyword>
<evidence type="ECO:0000256" key="1">
    <source>
        <dbReference type="SAM" id="Phobius"/>
    </source>
</evidence>
<dbReference type="RefSeq" id="XP_038051574.1">
    <property type="nucleotide sequence ID" value="XM_038195646.1"/>
</dbReference>
<reference evidence="3" key="1">
    <citation type="submission" date="2022-11" db="UniProtKB">
        <authorList>
            <consortium name="EnsemblMetazoa"/>
        </authorList>
    </citation>
    <scope>IDENTIFICATION</scope>
</reference>
<dbReference type="EnsemblMetazoa" id="XM_038195646.1">
    <property type="protein sequence ID" value="XP_038051574.1"/>
    <property type="gene ID" value="LOC119724543"/>
</dbReference>